<dbReference type="Proteomes" id="UP001596058">
    <property type="component" value="Unassembled WGS sequence"/>
</dbReference>
<protein>
    <submittedName>
        <fullName evidence="4">Allophanate hydrolase</fullName>
        <ecNumber evidence="4">3.5.1.54</ecNumber>
    </submittedName>
</protein>
<comment type="caution">
    <text evidence="4">The sequence shown here is derived from an EMBL/GenBank/DDBJ whole genome shotgun (WGS) entry which is preliminary data.</text>
</comment>
<dbReference type="EC" id="3.5.1.54" evidence="4"/>
<dbReference type="GO" id="GO:0004039">
    <property type="term" value="F:allophanate hydrolase activity"/>
    <property type="evidence" value="ECO:0007669"/>
    <property type="project" value="UniProtKB-EC"/>
</dbReference>
<accession>A0ABW1CFX2</accession>
<dbReference type="InterPro" id="IPR036928">
    <property type="entry name" value="AS_sf"/>
</dbReference>
<evidence type="ECO:0000313" key="5">
    <source>
        <dbReference type="Proteomes" id="UP001596058"/>
    </source>
</evidence>
<dbReference type="Gene3D" id="3.10.490.10">
    <property type="entry name" value="Gamma-glutamyl cyclotransferase-like"/>
    <property type="match status" value="1"/>
</dbReference>
<feature type="domain" description="Amidase" evidence="1">
    <location>
        <begin position="223"/>
        <end position="627"/>
    </location>
</feature>
<feature type="domain" description="AB hydrolase-1" evidence="2">
    <location>
        <begin position="15"/>
        <end position="209"/>
    </location>
</feature>
<keyword evidence="4" id="KW-0378">Hydrolase</keyword>
<reference evidence="5" key="1">
    <citation type="journal article" date="2019" name="Int. J. Syst. Evol. Microbiol.">
        <title>The Global Catalogue of Microorganisms (GCM) 10K type strain sequencing project: providing services to taxonomists for standard genome sequencing and annotation.</title>
        <authorList>
            <consortium name="The Broad Institute Genomics Platform"/>
            <consortium name="The Broad Institute Genome Sequencing Center for Infectious Disease"/>
            <person name="Wu L."/>
            <person name="Ma J."/>
        </authorList>
    </citation>
    <scope>NUCLEOTIDE SEQUENCE [LARGE SCALE GENOMIC DNA]</scope>
    <source>
        <strain evidence="5">CCUG 53903</strain>
    </source>
</reference>
<dbReference type="RefSeq" id="WP_379513186.1">
    <property type="nucleotide sequence ID" value="NZ_JBHSPA010000010.1"/>
</dbReference>
<dbReference type="PANTHER" id="PTHR11895">
    <property type="entry name" value="TRANSAMIDASE"/>
    <property type="match status" value="1"/>
</dbReference>
<dbReference type="Gene3D" id="3.40.50.1820">
    <property type="entry name" value="alpha/beta hydrolase"/>
    <property type="match status" value="1"/>
</dbReference>
<dbReference type="Pfam" id="PF01425">
    <property type="entry name" value="Amidase"/>
    <property type="match status" value="1"/>
</dbReference>
<dbReference type="Pfam" id="PF21986">
    <property type="entry name" value="AH_C"/>
    <property type="match status" value="1"/>
</dbReference>
<proteinExistence type="predicted"/>
<dbReference type="InterPro" id="IPR023631">
    <property type="entry name" value="Amidase_dom"/>
</dbReference>
<evidence type="ECO:0000313" key="4">
    <source>
        <dbReference type="EMBL" id="MFC5823656.1"/>
    </source>
</evidence>
<dbReference type="NCBIfam" id="TIGR02713">
    <property type="entry name" value="allophanate_hyd"/>
    <property type="match status" value="1"/>
</dbReference>
<dbReference type="SUPFAM" id="SSF53474">
    <property type="entry name" value="alpha/beta-Hydrolases"/>
    <property type="match status" value="1"/>
</dbReference>
<dbReference type="PANTHER" id="PTHR11895:SF169">
    <property type="entry name" value="GLUTAMYL-TRNA(GLN) AMIDOTRANSFERASE"/>
    <property type="match status" value="1"/>
</dbReference>
<dbReference type="InterPro" id="IPR000120">
    <property type="entry name" value="Amidase"/>
</dbReference>
<dbReference type="InterPro" id="IPR029058">
    <property type="entry name" value="AB_hydrolase_fold"/>
</dbReference>
<organism evidence="4 5">
    <name type="scientific">Nonomuraea insulae</name>
    <dbReference type="NCBI Taxonomy" id="1616787"/>
    <lineage>
        <taxon>Bacteria</taxon>
        <taxon>Bacillati</taxon>
        <taxon>Actinomycetota</taxon>
        <taxon>Actinomycetes</taxon>
        <taxon>Streptosporangiales</taxon>
        <taxon>Streptosporangiaceae</taxon>
        <taxon>Nonomuraea</taxon>
    </lineage>
</organism>
<dbReference type="NCBIfam" id="NF006043">
    <property type="entry name" value="PRK08186.1"/>
    <property type="match status" value="1"/>
</dbReference>
<dbReference type="InterPro" id="IPR053844">
    <property type="entry name" value="AH_C"/>
</dbReference>
<dbReference type="SUPFAM" id="SSF75304">
    <property type="entry name" value="Amidase signature (AS) enzymes"/>
    <property type="match status" value="1"/>
</dbReference>
<evidence type="ECO:0000259" key="2">
    <source>
        <dbReference type="Pfam" id="PF12697"/>
    </source>
</evidence>
<dbReference type="Gene3D" id="3.90.1300.10">
    <property type="entry name" value="Amidase signature (AS) domain"/>
    <property type="match status" value="1"/>
</dbReference>
<dbReference type="InterPro" id="IPR000073">
    <property type="entry name" value="AB_hydrolase_1"/>
</dbReference>
<dbReference type="EMBL" id="JBHSPA010000010">
    <property type="protein sequence ID" value="MFC5823656.1"/>
    <property type="molecule type" value="Genomic_DNA"/>
</dbReference>
<evidence type="ECO:0000259" key="1">
    <source>
        <dbReference type="Pfam" id="PF01425"/>
    </source>
</evidence>
<dbReference type="Gene3D" id="1.20.58.1700">
    <property type="match status" value="1"/>
</dbReference>
<name>A0ABW1CFX2_9ACTN</name>
<sequence>MTRQAPGGTRGRRAVLVHGAATTARIWDRTLPYLSAFDTLTPDRPSTGDLDSEVAAIAELCANATVIGVSGGATLGLALAAHSIPFRAAVLHEPAAGSLAPGLLAHVAEGMRTGGVPGFGRALYGPAWHPSDAPADPEAVARDFAMFSAFEPEAVGPGAGPILLTVGERSPEARHRSVRALSDRLGVPYAVVPAAGHAVHLENPKEFAALITGHVAQPAADRVRRAYARIEESDRPEVWITLRDREEVLAEAARVDERVAAGDDLPFAGKVIAVKDNIDVAGLPTTAACPAYAYTPEVSAPAVARLVAAGAIVLGKTNLDQFATGLVGTRSPHGAVRSAHDPELISGGSSSGSAVAVALGIADLALGTDTAGSGRVPAAFQGIAGVKPTLGLVPKQGVVPAARSFDCVSVFAPTVSLAQAAVHVMADPPGRPWPPNAPLAAPPAPRIAVPDRPLPQLSPSWAQAFQAATDHLAKAGADLVPIDVTPFLEAATLMYGGAFAAERYAAVGPFVESHPGQTDPSVHAIIAAARAIPAHHLARDLHRLATLRAQAMRLLAGLDALLLPTVPRHPRITEVEADPIGVNSELGVYTNFVNLFDLCAVAVPAGQADGGPFGVTLIGRPFADHLVADLARLLNPGPPVPPAAPSLPLAVFGAHLSGHPLNHHLTTAGARLVRTVRTAPEYRMYALADRPGLVRIGPGGTSIEGELWSVPPAALGPFLHGLPAPMALGKVALDDGSLMTGFVCEPHAVADAADISHFGSWPAYLER</sequence>
<feature type="domain" description="Allophanate hydrolase C-terminal" evidence="3">
    <location>
        <begin position="648"/>
        <end position="765"/>
    </location>
</feature>
<dbReference type="Pfam" id="PF12697">
    <property type="entry name" value="Abhydrolase_6"/>
    <property type="match status" value="1"/>
</dbReference>
<evidence type="ECO:0000259" key="3">
    <source>
        <dbReference type="Pfam" id="PF21986"/>
    </source>
</evidence>
<keyword evidence="5" id="KW-1185">Reference proteome</keyword>
<dbReference type="InterPro" id="IPR014085">
    <property type="entry name" value="Allophanate_hydrolase"/>
</dbReference>
<gene>
    <name evidence="4" type="primary">atzF</name>
    <name evidence="4" type="ORF">ACFPZ3_07325</name>
</gene>